<dbReference type="GO" id="GO:0016020">
    <property type="term" value="C:membrane"/>
    <property type="evidence" value="ECO:0007669"/>
    <property type="project" value="UniProtKB-SubCell"/>
</dbReference>
<proteinExistence type="predicted"/>
<name>A0A2D1KM57_9LACO</name>
<organism evidence="5 6">
    <name type="scientific">Loigolactobacillus coryniformis subsp. torquens DSM 20004 = KCTC 3535</name>
    <dbReference type="NCBI Taxonomy" id="1423822"/>
    <lineage>
        <taxon>Bacteria</taxon>
        <taxon>Bacillati</taxon>
        <taxon>Bacillota</taxon>
        <taxon>Bacilli</taxon>
        <taxon>Lactobacillales</taxon>
        <taxon>Lactobacillaceae</taxon>
        <taxon>Loigolactobacillus</taxon>
    </lineage>
</organism>
<sequence>MKFKLIFVINCILMGFAVGVLAALFLTVVNFLINTIWVSIPNLFHRPDYYPLIIGVIGGGIVGILQSKLGGYPRTIDETRHEFKITHKVAYKKDLPRNFIMAIIVLAFGASLGPEAALAGILGGLISWLGDRMKLTIARKNELLELGIGAMMSAIFYAPLVGVSTALEKQPVSGQFSSRGRKIVLYIITTIAGLSGFALIRYLNPNESVFAIRMPAINWDTKVLLVLLPALMVGIGFGYLFQLFEKYSEIIANKIHQPLLLAVLAGVAIGAFGMFSPYFLFSGEHELFKFSREATHLGLPYILLIAFGKALLTNLCFAFGWRGGKIFPIIFSSTALGFALTELFSYTPGLVIGIVVAASVTIVISQPYVTAALLLFLFPVQFFPFIMVACWLTSQFAKIVCRAKH</sequence>
<dbReference type="SUPFAM" id="SSF81340">
    <property type="entry name" value="Clc chloride channel"/>
    <property type="match status" value="1"/>
</dbReference>
<gene>
    <name evidence="5" type="ORF">LC20004_04625</name>
</gene>
<dbReference type="Proteomes" id="UP000223559">
    <property type="component" value="Chromosome"/>
</dbReference>
<dbReference type="InterPro" id="IPR001807">
    <property type="entry name" value="ClC"/>
</dbReference>
<keyword evidence="3" id="KW-1133">Transmembrane helix</keyword>
<keyword evidence="2" id="KW-0812">Transmembrane</keyword>
<dbReference type="EMBL" id="CP017697">
    <property type="protein sequence ID" value="ATO43230.1"/>
    <property type="molecule type" value="Genomic_DNA"/>
</dbReference>
<dbReference type="PANTHER" id="PTHR43427:SF12">
    <property type="entry name" value="CHLORIDE TRANSPORTER"/>
    <property type="match status" value="1"/>
</dbReference>
<dbReference type="CDD" id="cd00400">
    <property type="entry name" value="Voltage_gated_ClC"/>
    <property type="match status" value="1"/>
</dbReference>
<comment type="subcellular location">
    <subcellularLocation>
        <location evidence="1">Membrane</location>
        <topology evidence="1">Multi-pass membrane protein</topology>
    </subcellularLocation>
</comment>
<dbReference type="RefSeq" id="WP_010013165.1">
    <property type="nucleotide sequence ID" value="NZ_AEOS01000110.1"/>
</dbReference>
<dbReference type="PANTHER" id="PTHR43427">
    <property type="entry name" value="CHLORIDE CHANNEL PROTEIN CLC-E"/>
    <property type="match status" value="1"/>
</dbReference>
<dbReference type="GO" id="GO:0015108">
    <property type="term" value="F:chloride transmembrane transporter activity"/>
    <property type="evidence" value="ECO:0007669"/>
    <property type="project" value="InterPro"/>
</dbReference>
<accession>A0A2D1KM57</accession>
<dbReference type="Gene3D" id="1.10.3080.10">
    <property type="entry name" value="Clc chloride channel"/>
    <property type="match status" value="1"/>
</dbReference>
<dbReference type="InterPro" id="IPR050368">
    <property type="entry name" value="ClC-type_chloride_channel"/>
</dbReference>
<evidence type="ECO:0000256" key="2">
    <source>
        <dbReference type="ARBA" id="ARBA00022692"/>
    </source>
</evidence>
<evidence type="ECO:0000256" key="3">
    <source>
        <dbReference type="ARBA" id="ARBA00022989"/>
    </source>
</evidence>
<keyword evidence="4" id="KW-0472">Membrane</keyword>
<protein>
    <submittedName>
        <fullName evidence="5">Chloride channel protein</fullName>
    </submittedName>
</protein>
<dbReference type="KEGG" id="lcy:LC20004_04625"/>
<dbReference type="OrthoDB" id="2729535at2"/>
<evidence type="ECO:0000256" key="1">
    <source>
        <dbReference type="ARBA" id="ARBA00004141"/>
    </source>
</evidence>
<reference evidence="5 6" key="1">
    <citation type="submission" date="2016-10" db="EMBL/GenBank/DDBJ databases">
        <title>The whole genome sequencing and assembly of L. cotyniformis subsp. torquens DSM 20004 strain.</title>
        <authorList>
            <person name="Park M.-K."/>
            <person name="Lee Y.-J."/>
            <person name="Yi H."/>
            <person name="Bahn Y.-S."/>
            <person name="Kim J.F."/>
            <person name="Lee D.-W."/>
        </authorList>
    </citation>
    <scope>NUCLEOTIDE SEQUENCE [LARGE SCALE GENOMIC DNA]</scope>
    <source>
        <strain evidence="5 6">DSM 20004</strain>
    </source>
</reference>
<keyword evidence="6" id="KW-1185">Reference proteome</keyword>
<evidence type="ECO:0000256" key="4">
    <source>
        <dbReference type="ARBA" id="ARBA00023136"/>
    </source>
</evidence>
<evidence type="ECO:0000313" key="6">
    <source>
        <dbReference type="Proteomes" id="UP000223559"/>
    </source>
</evidence>
<dbReference type="AlphaFoldDB" id="A0A2D1KM57"/>
<evidence type="ECO:0000313" key="5">
    <source>
        <dbReference type="EMBL" id="ATO43230.1"/>
    </source>
</evidence>
<dbReference type="InterPro" id="IPR014743">
    <property type="entry name" value="Cl-channel_core"/>
</dbReference>
<dbReference type="Pfam" id="PF00654">
    <property type="entry name" value="Voltage_CLC"/>
    <property type="match status" value="1"/>
</dbReference>